<gene>
    <name evidence="2" type="ORF">RESH_04657</name>
</gene>
<evidence type="ECO:0000259" key="1">
    <source>
        <dbReference type="Pfam" id="PF19276"/>
    </source>
</evidence>
<dbReference type="PANTHER" id="PTHR11373:SF4">
    <property type="entry name" value="DEOXYNUCLEOSIDE TRIPHOSPHATE TRIPHOSPHOHYDROLASE SAMHD1"/>
    <property type="match status" value="1"/>
</dbReference>
<comment type="caution">
    <text evidence="2">The sequence shown here is derived from an EMBL/GenBank/DDBJ whole genome shotgun (WGS) entry which is preliminary data.</text>
</comment>
<dbReference type="AlphaFoldDB" id="M5RZS5"/>
<dbReference type="InterPro" id="IPR045509">
    <property type="entry name" value="HD_assoc_2"/>
</dbReference>
<dbReference type="PANTHER" id="PTHR11373">
    <property type="entry name" value="DEOXYNUCLEOSIDE TRIPHOSPHATE TRIPHOSPHOHYDROLASE"/>
    <property type="match status" value="1"/>
</dbReference>
<reference evidence="2 3" key="1">
    <citation type="journal article" date="2013" name="Mar. Genomics">
        <title>Expression of sulfatases in Rhodopirellula baltica and the diversity of sulfatases in the genus Rhodopirellula.</title>
        <authorList>
            <person name="Wegner C.E."/>
            <person name="Richter-Heitmann T."/>
            <person name="Klindworth A."/>
            <person name="Klockow C."/>
            <person name="Richter M."/>
            <person name="Achstetter T."/>
            <person name="Glockner F.O."/>
            <person name="Harder J."/>
        </authorList>
    </citation>
    <scope>NUCLEOTIDE SEQUENCE [LARGE SCALE GENOMIC DNA]</scope>
    <source>
        <strain evidence="2 3">SH398</strain>
    </source>
</reference>
<dbReference type="EMBL" id="ANOF01000150">
    <property type="protein sequence ID" value="EMI24785.1"/>
    <property type="molecule type" value="Genomic_DNA"/>
</dbReference>
<dbReference type="GO" id="GO:0008832">
    <property type="term" value="F:dGTPase activity"/>
    <property type="evidence" value="ECO:0007669"/>
    <property type="project" value="TreeGrafter"/>
</dbReference>
<accession>M5RZS5</accession>
<keyword evidence="2" id="KW-0378">Hydrolase</keyword>
<dbReference type="STRING" id="1263868.RESH_04657"/>
<dbReference type="Gene3D" id="1.10.3210.10">
    <property type="entry name" value="Hypothetical protein af1432"/>
    <property type="match status" value="1"/>
</dbReference>
<dbReference type="InterPro" id="IPR003607">
    <property type="entry name" value="HD/PDEase_dom"/>
</dbReference>
<organism evidence="2 3">
    <name type="scientific">Rhodopirellula europaea SH398</name>
    <dbReference type="NCBI Taxonomy" id="1263868"/>
    <lineage>
        <taxon>Bacteria</taxon>
        <taxon>Pseudomonadati</taxon>
        <taxon>Planctomycetota</taxon>
        <taxon>Planctomycetia</taxon>
        <taxon>Pirellulales</taxon>
        <taxon>Pirellulaceae</taxon>
        <taxon>Rhodopirellula</taxon>
    </lineage>
</organism>
<dbReference type="SUPFAM" id="SSF109604">
    <property type="entry name" value="HD-domain/PDEase-like"/>
    <property type="match status" value="1"/>
</dbReference>
<feature type="domain" description="HD-associated" evidence="1">
    <location>
        <begin position="223"/>
        <end position="446"/>
    </location>
</feature>
<evidence type="ECO:0000313" key="3">
    <source>
        <dbReference type="Proteomes" id="UP000011996"/>
    </source>
</evidence>
<proteinExistence type="predicted"/>
<protein>
    <submittedName>
        <fullName evidence="2">Metal dependent phosphohydrolase</fullName>
    </submittedName>
</protein>
<dbReference type="Proteomes" id="UP000011996">
    <property type="component" value="Unassembled WGS sequence"/>
</dbReference>
<sequence length="471" mass="52329">MSDRESVCVPEVHLMDRGPSRLRIPPAIDVPVSARVQRLIDTAPMRRLASISQLGLVSMVYPGAMHSRLEHSLGVYTWALRVLNQVGEPSRADQSPATQDAEDVRASEAFIVASLVHDAGHWPFCHPIEDMGQSGMPRHEERVEAMLRSGPLADALLTDWSCTADDVMAILCPKKIDQYPAATPSEHIAFYASCLSGPIDVDKLDYLQRDSLHAGVPYGRNFDPMRIIASLVRHPDRPKLAIHEKGRTAAEMMVFGRYVMFSEVYWHHTVRSATAMLQRAVHELQQTVDGQNVDVAEWMDLSESAWGSRFVEAADQRGGPVKSLADGLFGPTRKLLKRAAEFNVESGEDMHQMLARRPYWWLASCSQPLATSISDAIGKPVEPELVLIDAPPVKLEVDINIDIVLRSGEVATLGDVSPVASVLANRQFDNHVKRVRVFVPERVRDCLADLPGDSMRRWLTAAVAETEKQWA</sequence>
<dbReference type="PATRIC" id="fig|1263868.3.peg.5050"/>
<dbReference type="Pfam" id="PF19276">
    <property type="entry name" value="HD_assoc_2"/>
    <property type="match status" value="1"/>
</dbReference>
<dbReference type="InterPro" id="IPR050135">
    <property type="entry name" value="dGTPase-like"/>
</dbReference>
<name>M5RZS5_9BACT</name>
<dbReference type="CDD" id="cd00077">
    <property type="entry name" value="HDc"/>
    <property type="match status" value="1"/>
</dbReference>
<dbReference type="GO" id="GO:0006203">
    <property type="term" value="P:dGTP catabolic process"/>
    <property type="evidence" value="ECO:0007669"/>
    <property type="project" value="TreeGrafter"/>
</dbReference>
<evidence type="ECO:0000313" key="2">
    <source>
        <dbReference type="EMBL" id="EMI24785.1"/>
    </source>
</evidence>